<gene>
    <name evidence="2" type="ORF">BYL167_LOCUS51621</name>
    <name evidence="4" type="ORF">GIL414_LOCUS60460</name>
    <name evidence="3" type="ORF">SMN809_LOCUS58807</name>
</gene>
<accession>A0A8S3DVS4</accession>
<evidence type="ECO:0000313" key="5">
    <source>
        <dbReference type="Proteomes" id="UP000676336"/>
    </source>
</evidence>
<evidence type="ECO:0000313" key="3">
    <source>
        <dbReference type="EMBL" id="CAF5044056.1"/>
    </source>
</evidence>
<dbReference type="Proteomes" id="UP000681720">
    <property type="component" value="Unassembled WGS sequence"/>
</dbReference>
<keyword evidence="1" id="KW-1133">Transmembrane helix</keyword>
<evidence type="ECO:0000313" key="4">
    <source>
        <dbReference type="EMBL" id="CAF5060027.1"/>
    </source>
</evidence>
<keyword evidence="1" id="KW-0812">Transmembrane</keyword>
<dbReference type="Proteomes" id="UP000676336">
    <property type="component" value="Unassembled WGS sequence"/>
</dbReference>
<keyword evidence="1" id="KW-0472">Membrane</keyword>
<dbReference type="Proteomes" id="UP000681967">
    <property type="component" value="Unassembled WGS sequence"/>
</dbReference>
<feature type="transmembrane region" description="Helical" evidence="1">
    <location>
        <begin position="21"/>
        <end position="41"/>
    </location>
</feature>
<dbReference type="AlphaFoldDB" id="A0A8S3DVS4"/>
<reference evidence="3" key="1">
    <citation type="submission" date="2021-02" db="EMBL/GenBank/DDBJ databases">
        <authorList>
            <person name="Nowell W R."/>
        </authorList>
    </citation>
    <scope>NUCLEOTIDE SEQUENCE</scope>
</reference>
<evidence type="ECO:0000313" key="2">
    <source>
        <dbReference type="EMBL" id="CAF4887645.1"/>
    </source>
</evidence>
<name>A0A8S3DVS4_9BILA</name>
<feature type="non-terminal residue" evidence="3">
    <location>
        <position position="1"/>
    </location>
</feature>
<organism evidence="3 5">
    <name type="scientific">Rotaria magnacalcarata</name>
    <dbReference type="NCBI Taxonomy" id="392030"/>
    <lineage>
        <taxon>Eukaryota</taxon>
        <taxon>Metazoa</taxon>
        <taxon>Spiralia</taxon>
        <taxon>Gnathifera</taxon>
        <taxon>Rotifera</taxon>
        <taxon>Eurotatoria</taxon>
        <taxon>Bdelloidea</taxon>
        <taxon>Philodinida</taxon>
        <taxon>Philodinidae</taxon>
        <taxon>Rotaria</taxon>
    </lineage>
</organism>
<evidence type="ECO:0000256" key="1">
    <source>
        <dbReference type="SAM" id="Phobius"/>
    </source>
</evidence>
<proteinExistence type="predicted"/>
<dbReference type="EMBL" id="CAJOBI010222121">
    <property type="protein sequence ID" value="CAF5044056.1"/>
    <property type="molecule type" value="Genomic_DNA"/>
</dbReference>
<comment type="caution">
    <text evidence="3">The sequence shown here is derived from an EMBL/GenBank/DDBJ whole genome shotgun (WGS) entry which is preliminary data.</text>
</comment>
<protein>
    <submittedName>
        <fullName evidence="3">Uncharacterized protein</fullName>
    </submittedName>
</protein>
<dbReference type="EMBL" id="CAJOBH010163729">
    <property type="protein sequence ID" value="CAF4887645.1"/>
    <property type="molecule type" value="Genomic_DNA"/>
</dbReference>
<sequence>FVLLLQAARFAANKIAVRAKFDLFVLDAVVVVVIATAAAAAGGDTDGLLIPIDSLFASLSDK</sequence>
<dbReference type="EMBL" id="CAJOBJ010233500">
    <property type="protein sequence ID" value="CAF5060027.1"/>
    <property type="molecule type" value="Genomic_DNA"/>
</dbReference>